<dbReference type="PATRIC" id="fig|754477.3.peg.1602"/>
<organism evidence="1 2">
    <name type="scientific">Methylophaga frappieri (strain ATCC BAA-2434 / DSM 25690 / JAM7)</name>
    <dbReference type="NCBI Taxonomy" id="754477"/>
    <lineage>
        <taxon>Bacteria</taxon>
        <taxon>Pseudomonadati</taxon>
        <taxon>Pseudomonadota</taxon>
        <taxon>Gammaproteobacteria</taxon>
        <taxon>Thiotrichales</taxon>
        <taxon>Piscirickettsiaceae</taxon>
        <taxon>Methylophaga</taxon>
    </lineage>
</organism>
<reference evidence="1 2" key="1">
    <citation type="journal article" date="2012" name="J. Bacteriol.">
        <title>Complete genome sequences of Methylophaga sp. strain JAM1 and Methylophaga sp. strain JAM7.</title>
        <authorList>
            <person name="Villeneuve C."/>
            <person name="Martineau C."/>
            <person name="Mauffrey F."/>
            <person name="Villemur R."/>
        </authorList>
    </citation>
    <scope>NUCLEOTIDE SEQUENCE [LARGE SCALE GENOMIC DNA]</scope>
    <source>
        <strain evidence="1 2">JAM7</strain>
    </source>
</reference>
<evidence type="ECO:0000313" key="2">
    <source>
        <dbReference type="Proteomes" id="UP000009145"/>
    </source>
</evidence>
<evidence type="ECO:0000313" key="1">
    <source>
        <dbReference type="EMBL" id="AFJ02773.1"/>
    </source>
</evidence>
<dbReference type="EMBL" id="CP003380">
    <property type="protein sequence ID" value="AFJ02773.1"/>
    <property type="molecule type" value="Genomic_DNA"/>
</dbReference>
<dbReference type="eggNOG" id="ENOG502Z86E">
    <property type="taxonomic scope" value="Bacteria"/>
</dbReference>
<dbReference type="STRING" id="754477.Q7C_1625"/>
<dbReference type="KEGG" id="mec:Q7C_1625"/>
<dbReference type="AlphaFoldDB" id="I1YIN0"/>
<dbReference type="InterPro" id="IPR021323">
    <property type="entry name" value="DUF2927"/>
</dbReference>
<dbReference type="Pfam" id="PF11150">
    <property type="entry name" value="DUF2927"/>
    <property type="match status" value="1"/>
</dbReference>
<accession>I1YIN0</accession>
<name>I1YIN0_METFJ</name>
<sequence length="210" mass="23929">MLRRWEQPITYFIHHETGDKALHNQLTKIHLSQLASITGTTFLPAKTAESSKLQIYFTNEQNLGEDLKQKFELTGTQLTAIQHHNICLARISTAGNHIKHALVLIPVDRARANAKLLSCIVEELTQIMGLPNDDDRVFPSIFNDRSVDEFLTGLDYMLLKLLYHPSLRPGMSAKQVRSHVTKIMQTDEYQQWLNEADGQVRSSGLYPLLH</sequence>
<proteinExistence type="predicted"/>
<gene>
    <name evidence="1" type="ordered locus">Q7C_1625</name>
</gene>
<keyword evidence="2" id="KW-1185">Reference proteome</keyword>
<protein>
    <submittedName>
        <fullName evidence="1">Uncharacterized protein</fullName>
    </submittedName>
</protein>
<dbReference type="Proteomes" id="UP000009145">
    <property type="component" value="Chromosome"/>
</dbReference>
<dbReference type="HOGENOM" id="CLU_087574_0_0_6"/>